<evidence type="ECO:0000313" key="3">
    <source>
        <dbReference type="Proteomes" id="UP001239167"/>
    </source>
</evidence>
<keyword evidence="1" id="KW-0472">Membrane</keyword>
<name>A0ABT9YBU4_9FIRM</name>
<dbReference type="SUPFAM" id="SSF82171">
    <property type="entry name" value="DPP6 N-terminal domain-like"/>
    <property type="match status" value="1"/>
</dbReference>
<keyword evidence="1" id="KW-1133">Transmembrane helix</keyword>
<sequence>MSLWKIFLSFILVIIIQCGTYYYIDSVILVATEKFHINDEAQQTLDLDADGHTLYSYDKKFAAKVADDQVSIYSLGDKTENTHNIELDGEKVSFFEWLPDRNLAILTLYGINPQTKKYEVLIRQYNPLMPENKAETELKNIPADSKIVDVAYSTATNVIYMKLQVGENKFQIYRTDANYDTRRIYVQAENIGKIAVFPDKDILLYDNLKSGTVYMFNGGSGGWRTISPAGRFRLLGTANENIFIAKCDQQNNNAILAAYQGKLGIGFEKIIAYEKPEEFSKITLEKIQKI</sequence>
<protein>
    <recommendedName>
        <fullName evidence="4">Dipeptidylpeptidase IV N-terminal domain-containing protein</fullName>
    </recommendedName>
</protein>
<keyword evidence="3" id="KW-1185">Reference proteome</keyword>
<organism evidence="2 3">
    <name type="scientific">Pectinatus haikarae</name>
    <dbReference type="NCBI Taxonomy" id="349096"/>
    <lineage>
        <taxon>Bacteria</taxon>
        <taxon>Bacillati</taxon>
        <taxon>Bacillota</taxon>
        <taxon>Negativicutes</taxon>
        <taxon>Selenomonadales</taxon>
        <taxon>Selenomonadaceae</taxon>
        <taxon>Pectinatus</taxon>
    </lineage>
</organism>
<gene>
    <name evidence="2" type="ORF">J2S01_002694</name>
</gene>
<feature type="transmembrane region" description="Helical" evidence="1">
    <location>
        <begin position="6"/>
        <end position="24"/>
    </location>
</feature>
<dbReference type="Proteomes" id="UP001239167">
    <property type="component" value="Unassembled WGS sequence"/>
</dbReference>
<evidence type="ECO:0008006" key="4">
    <source>
        <dbReference type="Google" id="ProtNLM"/>
    </source>
</evidence>
<dbReference type="RefSeq" id="WP_196603408.1">
    <property type="nucleotide sequence ID" value="NZ_CP116940.1"/>
</dbReference>
<keyword evidence="1" id="KW-0812">Transmembrane</keyword>
<proteinExistence type="predicted"/>
<comment type="caution">
    <text evidence="2">The sequence shown here is derived from an EMBL/GenBank/DDBJ whole genome shotgun (WGS) entry which is preliminary data.</text>
</comment>
<evidence type="ECO:0000256" key="1">
    <source>
        <dbReference type="SAM" id="Phobius"/>
    </source>
</evidence>
<accession>A0ABT9YBU4</accession>
<dbReference type="EMBL" id="JAUSUE010000024">
    <property type="protein sequence ID" value="MDQ0204960.1"/>
    <property type="molecule type" value="Genomic_DNA"/>
</dbReference>
<reference evidence="2 3" key="1">
    <citation type="submission" date="2023-07" db="EMBL/GenBank/DDBJ databases">
        <title>Genomic Encyclopedia of Type Strains, Phase IV (KMG-IV): sequencing the most valuable type-strain genomes for metagenomic binning, comparative biology and taxonomic classification.</title>
        <authorList>
            <person name="Goeker M."/>
        </authorList>
    </citation>
    <scope>NUCLEOTIDE SEQUENCE [LARGE SCALE GENOMIC DNA]</scope>
    <source>
        <strain evidence="2 3">DSM 16980</strain>
    </source>
</reference>
<evidence type="ECO:0000313" key="2">
    <source>
        <dbReference type="EMBL" id="MDQ0204960.1"/>
    </source>
</evidence>